<organism evidence="1 2">
    <name type="scientific">Exaiptasia diaphana</name>
    <name type="common">Tropical sea anemone</name>
    <name type="synonym">Aiptasia pulchella</name>
    <dbReference type="NCBI Taxonomy" id="2652724"/>
    <lineage>
        <taxon>Eukaryota</taxon>
        <taxon>Metazoa</taxon>
        <taxon>Cnidaria</taxon>
        <taxon>Anthozoa</taxon>
        <taxon>Hexacorallia</taxon>
        <taxon>Actiniaria</taxon>
        <taxon>Aiptasiidae</taxon>
        <taxon>Exaiptasia</taxon>
    </lineage>
</organism>
<evidence type="ECO:0000313" key="1">
    <source>
        <dbReference type="EnsemblMetazoa" id="XP_020893458.1"/>
    </source>
</evidence>
<evidence type="ECO:0000313" key="2">
    <source>
        <dbReference type="Proteomes" id="UP000887567"/>
    </source>
</evidence>
<reference evidence="1" key="1">
    <citation type="submission" date="2022-11" db="UniProtKB">
        <authorList>
            <consortium name="EnsemblMetazoa"/>
        </authorList>
    </citation>
    <scope>IDENTIFICATION</scope>
</reference>
<dbReference type="GeneID" id="110232583"/>
<dbReference type="Proteomes" id="UP000887567">
    <property type="component" value="Unplaced"/>
</dbReference>
<proteinExistence type="predicted"/>
<dbReference type="PANTHER" id="PTHR28309:SF1">
    <property type="entry name" value="REQUIRED FOR EXCISION 1-B DOMAIN-CONTAINING PROTEIN"/>
    <property type="match status" value="1"/>
</dbReference>
<dbReference type="EnsemblMetazoa" id="XM_021037799.2">
    <property type="protein sequence ID" value="XP_020893458.1"/>
    <property type="gene ID" value="LOC110232583"/>
</dbReference>
<dbReference type="InterPro" id="IPR039491">
    <property type="entry name" value="REX1-B"/>
</dbReference>
<dbReference type="OrthoDB" id="434723at2759"/>
<accession>A0A913WSK2</accession>
<dbReference type="PANTHER" id="PTHR28309">
    <property type="entry name" value="REQUIRED FOR EXCISION 1-B DOMAIN-CONTAINING PROTEIN"/>
    <property type="match status" value="1"/>
</dbReference>
<keyword evidence="2" id="KW-1185">Reference proteome</keyword>
<dbReference type="Pfam" id="PF14966">
    <property type="entry name" value="DNA_repr_REX1B"/>
    <property type="match status" value="1"/>
</dbReference>
<dbReference type="AlphaFoldDB" id="A0A913WSK2"/>
<dbReference type="RefSeq" id="XP_020893458.1">
    <property type="nucleotide sequence ID" value="XM_021037799.2"/>
</dbReference>
<protein>
    <submittedName>
        <fullName evidence="1">Uncharacterized protein</fullName>
    </submittedName>
</protein>
<sequence>MEEPEESTVNLKELIKKFFSLQENRVNTYKTFDEGFKQYLVGNANCDFLKYRQHVHKITQIFINLSQEIRTIEAILKQNNKHHLAGIIRSIQLKEKEKLDLTAKLQIKAKDCIEHPEEDYSDDIASLKTSLHRVIEDINDFLQDLKYESEDILLEEYTKEI</sequence>
<name>A0A913WSK2_EXADI</name>